<feature type="compositionally biased region" description="Polar residues" evidence="2">
    <location>
        <begin position="357"/>
        <end position="375"/>
    </location>
</feature>
<dbReference type="Proteomes" id="UP000785679">
    <property type="component" value="Unassembled WGS sequence"/>
</dbReference>
<keyword evidence="4" id="KW-1185">Reference proteome</keyword>
<organism evidence="3 4">
    <name type="scientific">Halteria grandinella</name>
    <dbReference type="NCBI Taxonomy" id="5974"/>
    <lineage>
        <taxon>Eukaryota</taxon>
        <taxon>Sar</taxon>
        <taxon>Alveolata</taxon>
        <taxon>Ciliophora</taxon>
        <taxon>Intramacronucleata</taxon>
        <taxon>Spirotrichea</taxon>
        <taxon>Stichotrichia</taxon>
        <taxon>Sporadotrichida</taxon>
        <taxon>Halteriidae</taxon>
        <taxon>Halteria</taxon>
    </lineage>
</organism>
<evidence type="ECO:0000313" key="3">
    <source>
        <dbReference type="EMBL" id="TNV81508.1"/>
    </source>
</evidence>
<evidence type="ECO:0000256" key="1">
    <source>
        <dbReference type="SAM" id="Coils"/>
    </source>
</evidence>
<accession>A0A8J8NUR3</accession>
<feature type="coiled-coil region" evidence="1">
    <location>
        <begin position="586"/>
        <end position="613"/>
    </location>
</feature>
<name>A0A8J8NUR3_HALGN</name>
<comment type="caution">
    <text evidence="3">The sequence shown here is derived from an EMBL/GenBank/DDBJ whole genome shotgun (WGS) entry which is preliminary data.</text>
</comment>
<protein>
    <submittedName>
        <fullName evidence="3">Uncharacterized protein</fullName>
    </submittedName>
</protein>
<dbReference type="EMBL" id="RRYP01006052">
    <property type="protein sequence ID" value="TNV81508.1"/>
    <property type="molecule type" value="Genomic_DNA"/>
</dbReference>
<evidence type="ECO:0000256" key="2">
    <source>
        <dbReference type="SAM" id="MobiDB-lite"/>
    </source>
</evidence>
<reference evidence="3" key="1">
    <citation type="submission" date="2019-06" db="EMBL/GenBank/DDBJ databases">
        <authorList>
            <person name="Zheng W."/>
        </authorList>
    </citation>
    <scope>NUCLEOTIDE SEQUENCE</scope>
    <source>
        <strain evidence="3">QDHG01</strain>
    </source>
</reference>
<feature type="region of interest" description="Disordered" evidence="2">
    <location>
        <begin position="434"/>
        <end position="461"/>
    </location>
</feature>
<keyword evidence="1" id="KW-0175">Coiled coil</keyword>
<proteinExistence type="predicted"/>
<dbReference type="AlphaFoldDB" id="A0A8J8NUR3"/>
<feature type="compositionally biased region" description="Polar residues" evidence="2">
    <location>
        <begin position="434"/>
        <end position="456"/>
    </location>
</feature>
<feature type="region of interest" description="Disordered" evidence="2">
    <location>
        <begin position="539"/>
        <end position="563"/>
    </location>
</feature>
<gene>
    <name evidence="3" type="ORF">FGO68_gene4523</name>
</gene>
<evidence type="ECO:0000313" key="4">
    <source>
        <dbReference type="Proteomes" id="UP000785679"/>
    </source>
</evidence>
<feature type="region of interest" description="Disordered" evidence="2">
    <location>
        <begin position="336"/>
        <end position="379"/>
    </location>
</feature>
<feature type="compositionally biased region" description="Polar residues" evidence="2">
    <location>
        <begin position="643"/>
        <end position="663"/>
    </location>
</feature>
<sequence>MKPQLSSGPSNHRHKLSFVKSPHAYPSPLLGHTSGPIVPEHYASQNVVYSTGVKVHKSGKVTKADYINCNNSPPKMKSPRGSLAVKKRLTSNNSSTQRETNMLLKTTTNPLKAPDVVQADTFYSFGLGDADTHTFDDQMRSQLMPKFGGETRQRPLAHKQLMLTNDYQSFVKDISAQSLTDDMESINDHGARTGLETSFYADATGHAGWKGVDMLSAPRHHQKQQHSDFERERAMLYQDYAGGSGPTQRKDEGSGKILSQRSLIAKTMGGVKKSPLNNKASQMAFDGFEGAEDNNNSFIMSEYVAYANQPTRPISSTRKGDRLVHANKVQITKLDHSEPIQTTTAQYYDDDKPLRQDNPSNRLQIPGTQSATTKSTKAHPADAQLKLISLDDISPIVDLRNVSSPFGRKCSAATQHQLTEQYQSGSTFKLFTTTQKNHSPQQNKLRSQKTAQPMTRNSKKKLELQTSEYTMMKADETKQHGVVTPKARIIQNRFQLGDKNYVIATSAYEKQGLSSRRGSSKAINQVKDIQAAAAHGQSTCRSNVGTPSPSNPSTSYLTSPKNQLYSPSSAGAYNTEYLVHHLRLVNAQLRFDKSKLINEVDQLKGRMLEMASELRKQDEVRRLDRAYQEKLEAEIDRLRRVRQQSGGAQGNSRLRQQQNNYRR</sequence>
<feature type="region of interest" description="Disordered" evidence="2">
    <location>
        <begin position="642"/>
        <end position="663"/>
    </location>
</feature>